<dbReference type="Proteomes" id="UP000660024">
    <property type="component" value="Unassembled WGS sequence"/>
</dbReference>
<dbReference type="PANTHER" id="PTHR43576">
    <property type="entry name" value="ALPHA-L-ARABINOFURANOSIDASE C-RELATED"/>
    <property type="match status" value="1"/>
</dbReference>
<keyword evidence="4" id="KW-1185">Reference proteome</keyword>
<dbReference type="Gene3D" id="2.60.40.1180">
    <property type="entry name" value="Golgi alpha-mannosidase II"/>
    <property type="match status" value="1"/>
</dbReference>
<dbReference type="EMBL" id="JAEHFY010000021">
    <property type="protein sequence ID" value="MBK0384064.1"/>
    <property type="molecule type" value="Genomic_DNA"/>
</dbReference>
<gene>
    <name evidence="3" type="ORF">I5M32_13930</name>
</gene>
<reference evidence="3 4" key="1">
    <citation type="submission" date="2020-12" db="EMBL/GenBank/DDBJ databases">
        <title>Bacterial novel species Pedobacter sp. SD-b isolated from soil.</title>
        <authorList>
            <person name="Jung H.-Y."/>
        </authorList>
    </citation>
    <scope>NUCLEOTIDE SEQUENCE [LARGE SCALE GENOMIC DNA]</scope>
    <source>
        <strain evidence="3 4">SD-b</strain>
    </source>
</reference>
<dbReference type="InterPro" id="IPR055235">
    <property type="entry name" value="ASD1_cat"/>
</dbReference>
<evidence type="ECO:0000259" key="2">
    <source>
        <dbReference type="Pfam" id="PF22848"/>
    </source>
</evidence>
<dbReference type="Pfam" id="PF22848">
    <property type="entry name" value="ASD1_dom"/>
    <property type="match status" value="1"/>
</dbReference>
<organism evidence="3 4">
    <name type="scientific">Pedobacter segetis</name>
    <dbReference type="NCBI Taxonomy" id="2793069"/>
    <lineage>
        <taxon>Bacteria</taxon>
        <taxon>Pseudomonadati</taxon>
        <taxon>Bacteroidota</taxon>
        <taxon>Sphingobacteriia</taxon>
        <taxon>Sphingobacteriales</taxon>
        <taxon>Sphingobacteriaceae</taxon>
        <taxon>Pedobacter</taxon>
    </lineage>
</organism>
<dbReference type="SUPFAM" id="SSF51445">
    <property type="entry name" value="(Trans)glycosidases"/>
    <property type="match status" value="1"/>
</dbReference>
<evidence type="ECO:0000256" key="1">
    <source>
        <dbReference type="SAM" id="SignalP"/>
    </source>
</evidence>
<comment type="caution">
    <text evidence="3">The sequence shown here is derived from an EMBL/GenBank/DDBJ whole genome shotgun (WGS) entry which is preliminary data.</text>
</comment>
<accession>A0ABS1BMD7</accession>
<dbReference type="InterPro" id="IPR013780">
    <property type="entry name" value="Glyco_hydro_b"/>
</dbReference>
<protein>
    <recommendedName>
        <fullName evidence="2">Alpha-L-arabinofuranosidase 1 catalytic domain-containing protein</fullName>
    </recommendedName>
</protein>
<keyword evidence="1" id="KW-0732">Signal</keyword>
<dbReference type="InterPro" id="IPR017853">
    <property type="entry name" value="GH"/>
</dbReference>
<name>A0ABS1BMD7_9SPHI</name>
<feature type="domain" description="Alpha-L-arabinofuranosidase 1 catalytic" evidence="2">
    <location>
        <begin position="81"/>
        <end position="281"/>
    </location>
</feature>
<feature type="chain" id="PRO_5046698631" description="Alpha-L-arabinofuranosidase 1 catalytic domain-containing protein" evidence="1">
    <location>
        <begin position="36"/>
        <end position="495"/>
    </location>
</feature>
<evidence type="ECO:0000313" key="4">
    <source>
        <dbReference type="Proteomes" id="UP000660024"/>
    </source>
</evidence>
<feature type="signal peptide" evidence="1">
    <location>
        <begin position="1"/>
        <end position="35"/>
    </location>
</feature>
<sequence length="495" mass="56215">MISLITLSKKIKPKYLFSKMVLSVFFIAMGCTVFAQQNVQIDFGKVVKKNVRKGAASANVCWLTDSDKKRPNDKQSFANAIKELGCGSLRFPYGHLADNYLWHTPPYDDTKNGLRPKVASKEEQPYNWKELVNDDGTFKSAMDFDEYMGLCQKLDIKPLVVVNVFSQKYKDGPTADELITAATEWVKYAKRKNYKVAYWQIGNEVDHHRKLLSQDAYVDFYQKITTAMKAADPSIKVGPGILEKSEYFDAIVSKYPNLIDFTSAHQYAWQFIKSCSNYEKWKANTEDYIPVVKEMQDAVSRSKKPDMDIVITETGLSPIGKGMGDINNTYKALWYFNMLMNELTMPNVAYSYFWGTHSPWTGLKDNDAHDVEVLLRVDDNSRKPIGEVVKLVNENLFGNMVKTTTNANFVRSYASINDKKNNCKVFLLNKSNEPQKLILNFNQLPKNIKSLKAKEFKGDSPESIIINTKDLKAISISGNSTEITLSPLSVTILQN</sequence>
<proteinExistence type="predicted"/>
<dbReference type="Gene3D" id="3.20.20.80">
    <property type="entry name" value="Glycosidases"/>
    <property type="match status" value="1"/>
</dbReference>
<dbReference type="RefSeq" id="WP_200587427.1">
    <property type="nucleotide sequence ID" value="NZ_JAEHFY010000021.1"/>
</dbReference>
<evidence type="ECO:0000313" key="3">
    <source>
        <dbReference type="EMBL" id="MBK0384064.1"/>
    </source>
</evidence>